<evidence type="ECO:0008006" key="13">
    <source>
        <dbReference type="Google" id="ProtNLM"/>
    </source>
</evidence>
<feature type="region of interest" description="Disordered" evidence="9">
    <location>
        <begin position="1"/>
        <end position="25"/>
    </location>
</feature>
<evidence type="ECO:0000313" key="12">
    <source>
        <dbReference type="Proteomes" id="UP001239445"/>
    </source>
</evidence>
<comment type="similarity">
    <text evidence="8">Belongs to the ustYa family.</text>
</comment>
<feature type="transmembrane region" description="Helical" evidence="10">
    <location>
        <begin position="52"/>
        <end position="70"/>
    </location>
</feature>
<comment type="pathway">
    <text evidence="2">Mycotoxin biosynthesis.</text>
</comment>
<evidence type="ECO:0000256" key="9">
    <source>
        <dbReference type="SAM" id="MobiDB-lite"/>
    </source>
</evidence>
<name>A0AAJ0F5U5_9PEZI</name>
<protein>
    <recommendedName>
        <fullName evidence="13">Cyclochlorotine biosynthesis protein O</fullName>
    </recommendedName>
</protein>
<evidence type="ECO:0000256" key="7">
    <source>
        <dbReference type="ARBA" id="ARBA00023180"/>
    </source>
</evidence>
<evidence type="ECO:0000313" key="11">
    <source>
        <dbReference type="EMBL" id="KAK1751708.1"/>
    </source>
</evidence>
<evidence type="ECO:0000256" key="4">
    <source>
        <dbReference type="ARBA" id="ARBA00022989"/>
    </source>
</evidence>
<keyword evidence="5" id="KW-0843">Virulence</keyword>
<accession>A0AAJ0F5U5</accession>
<dbReference type="PANTHER" id="PTHR33365">
    <property type="entry name" value="YALI0B05434P"/>
    <property type="match status" value="1"/>
</dbReference>
<evidence type="ECO:0000256" key="1">
    <source>
        <dbReference type="ARBA" id="ARBA00004167"/>
    </source>
</evidence>
<evidence type="ECO:0000256" key="3">
    <source>
        <dbReference type="ARBA" id="ARBA00022692"/>
    </source>
</evidence>
<comment type="caution">
    <text evidence="11">The sequence shown here is derived from an EMBL/GenBank/DDBJ whole genome shotgun (WGS) entry which is preliminary data.</text>
</comment>
<keyword evidence="4 10" id="KW-1133">Transmembrane helix</keyword>
<evidence type="ECO:0000256" key="8">
    <source>
        <dbReference type="ARBA" id="ARBA00035112"/>
    </source>
</evidence>
<gene>
    <name evidence="11" type="ORF">QBC47DRAFT_433711</name>
</gene>
<sequence>MPFLKNPRSYMAIPPAPNEDSDGAARWPRQRGLTQALLCPPKQRSCYHMVELCLYLVFSIALATVTFFAGRHSVSLKDCGIRLSTWSPALEAIEYQQVMFDARFAAPSIYRGKPTPQLDGAWETMIHRGAGSLRVEKQDLWRLNKTADANRTVTFNDGSGDYPTMLEVFHQLHCLNELRKKTWPDYYPDVEEELKAVDRAHTDHCIEIIRIALMCFSDVTPVTASFVDWNHGNPVPDFSTLHTCRNFDKIFDFVQENAEEWGMWA</sequence>
<dbReference type="Pfam" id="PF11807">
    <property type="entry name" value="UstYa"/>
    <property type="match status" value="1"/>
</dbReference>
<reference evidence="11" key="1">
    <citation type="submission" date="2023-06" db="EMBL/GenBank/DDBJ databases">
        <title>Genome-scale phylogeny and comparative genomics of the fungal order Sordariales.</title>
        <authorList>
            <consortium name="Lawrence Berkeley National Laboratory"/>
            <person name="Hensen N."/>
            <person name="Bonometti L."/>
            <person name="Westerberg I."/>
            <person name="Brannstrom I.O."/>
            <person name="Guillou S."/>
            <person name="Cros-Aarteil S."/>
            <person name="Calhoun S."/>
            <person name="Haridas S."/>
            <person name="Kuo A."/>
            <person name="Mondo S."/>
            <person name="Pangilinan J."/>
            <person name="Riley R."/>
            <person name="Labutti K."/>
            <person name="Andreopoulos B."/>
            <person name="Lipzen A."/>
            <person name="Chen C."/>
            <person name="Yanf M."/>
            <person name="Daum C."/>
            <person name="Ng V."/>
            <person name="Clum A."/>
            <person name="Steindorff A."/>
            <person name="Ohm R."/>
            <person name="Martin F."/>
            <person name="Silar P."/>
            <person name="Natvig D."/>
            <person name="Lalanne C."/>
            <person name="Gautier V."/>
            <person name="Ament-Velasquez S.L."/>
            <person name="Kruys A."/>
            <person name="Hutchinson M.I."/>
            <person name="Powell A.J."/>
            <person name="Barry K."/>
            <person name="Miller A.N."/>
            <person name="Grigoriev I.V."/>
            <person name="Debuchy R."/>
            <person name="Gladieux P."/>
            <person name="Thoren M.H."/>
            <person name="Johannesson H."/>
        </authorList>
    </citation>
    <scope>NUCLEOTIDE SEQUENCE</scope>
    <source>
        <strain evidence="11">PSN4</strain>
    </source>
</reference>
<dbReference type="EMBL" id="MU839841">
    <property type="protein sequence ID" value="KAK1751708.1"/>
    <property type="molecule type" value="Genomic_DNA"/>
</dbReference>
<keyword evidence="6 10" id="KW-0472">Membrane</keyword>
<dbReference type="InterPro" id="IPR021765">
    <property type="entry name" value="UstYa-like"/>
</dbReference>
<dbReference type="Proteomes" id="UP001239445">
    <property type="component" value="Unassembled WGS sequence"/>
</dbReference>
<dbReference type="AlphaFoldDB" id="A0AAJ0F5U5"/>
<dbReference type="PANTHER" id="PTHR33365:SF4">
    <property type="entry name" value="CYCLOCHLOROTINE BIOSYNTHESIS PROTEIN O"/>
    <property type="match status" value="1"/>
</dbReference>
<keyword evidence="3 10" id="KW-0812">Transmembrane</keyword>
<dbReference type="GO" id="GO:0016020">
    <property type="term" value="C:membrane"/>
    <property type="evidence" value="ECO:0007669"/>
    <property type="project" value="UniProtKB-SubCell"/>
</dbReference>
<evidence type="ECO:0000256" key="5">
    <source>
        <dbReference type="ARBA" id="ARBA00023026"/>
    </source>
</evidence>
<keyword evidence="7" id="KW-0325">Glycoprotein</keyword>
<comment type="subcellular location">
    <subcellularLocation>
        <location evidence="1">Membrane</location>
        <topology evidence="1">Single-pass membrane protein</topology>
    </subcellularLocation>
</comment>
<keyword evidence="12" id="KW-1185">Reference proteome</keyword>
<organism evidence="11 12">
    <name type="scientific">Echria macrotheca</name>
    <dbReference type="NCBI Taxonomy" id="438768"/>
    <lineage>
        <taxon>Eukaryota</taxon>
        <taxon>Fungi</taxon>
        <taxon>Dikarya</taxon>
        <taxon>Ascomycota</taxon>
        <taxon>Pezizomycotina</taxon>
        <taxon>Sordariomycetes</taxon>
        <taxon>Sordariomycetidae</taxon>
        <taxon>Sordariales</taxon>
        <taxon>Schizotheciaceae</taxon>
        <taxon>Echria</taxon>
    </lineage>
</organism>
<evidence type="ECO:0000256" key="6">
    <source>
        <dbReference type="ARBA" id="ARBA00023136"/>
    </source>
</evidence>
<proteinExistence type="inferred from homology"/>
<dbReference type="GO" id="GO:0043386">
    <property type="term" value="P:mycotoxin biosynthetic process"/>
    <property type="evidence" value="ECO:0007669"/>
    <property type="project" value="InterPro"/>
</dbReference>
<evidence type="ECO:0000256" key="2">
    <source>
        <dbReference type="ARBA" id="ARBA00004685"/>
    </source>
</evidence>
<evidence type="ECO:0000256" key="10">
    <source>
        <dbReference type="SAM" id="Phobius"/>
    </source>
</evidence>